<evidence type="ECO:0000313" key="3">
    <source>
        <dbReference type="Proteomes" id="UP001178288"/>
    </source>
</evidence>
<dbReference type="PANTHER" id="PTHR40260">
    <property type="entry name" value="BLR8190 PROTEIN"/>
    <property type="match status" value="1"/>
</dbReference>
<evidence type="ECO:0000259" key="1">
    <source>
        <dbReference type="Pfam" id="PF07110"/>
    </source>
</evidence>
<dbReference type="InterPro" id="IPR009799">
    <property type="entry name" value="EthD_dom"/>
</dbReference>
<sequence>MAKVIVIYDQPKDQDSFENYYREVHIPLVHKVPKLKGAEVHRVFQGLNTNDHLYLIAELHFNNPEELTQALASAEGQELQADVANLMPFLNKPPVIAIVD</sequence>
<keyword evidence="3" id="KW-1185">Reference proteome</keyword>
<evidence type="ECO:0000313" key="2">
    <source>
        <dbReference type="EMBL" id="WHY86675.1"/>
    </source>
</evidence>
<proteinExistence type="predicted"/>
<feature type="domain" description="EthD" evidence="1">
    <location>
        <begin position="11"/>
        <end position="87"/>
    </location>
</feature>
<name>A0AA95MNG5_9BACI</name>
<accession>A0AA95MNG5</accession>
<reference evidence="2" key="1">
    <citation type="submission" date="2023-05" db="EMBL/GenBank/DDBJ databases">
        <title>Comparative genomics of Bacillaceae isolates and their secondary metabolite potential.</title>
        <authorList>
            <person name="Song L."/>
            <person name="Nielsen L.J."/>
            <person name="Mohite O."/>
            <person name="Xu X."/>
            <person name="Weber T."/>
            <person name="Kovacs A.T."/>
        </authorList>
    </citation>
    <scope>NUCLEOTIDE SEQUENCE</scope>
    <source>
        <strain evidence="2">XLM17</strain>
    </source>
</reference>
<dbReference type="Proteomes" id="UP001178288">
    <property type="component" value="Chromosome"/>
</dbReference>
<dbReference type="Pfam" id="PF07110">
    <property type="entry name" value="EthD"/>
    <property type="match status" value="1"/>
</dbReference>
<dbReference type="AlphaFoldDB" id="A0AA95MNG5"/>
<dbReference type="PANTHER" id="PTHR40260:SF2">
    <property type="entry name" value="BLR8190 PROTEIN"/>
    <property type="match status" value="1"/>
</dbReference>
<dbReference type="KEGG" id="nnv:QNH39_01995"/>
<dbReference type="SUPFAM" id="SSF54909">
    <property type="entry name" value="Dimeric alpha+beta barrel"/>
    <property type="match status" value="1"/>
</dbReference>
<dbReference type="Gene3D" id="3.30.70.100">
    <property type="match status" value="1"/>
</dbReference>
<dbReference type="RefSeq" id="WP_066095319.1">
    <property type="nucleotide sequence ID" value="NZ_CP126114.1"/>
</dbReference>
<dbReference type="NCBIfam" id="TIGR02118">
    <property type="entry name" value="EthD family reductase"/>
    <property type="match status" value="1"/>
</dbReference>
<dbReference type="InterPro" id="IPR011008">
    <property type="entry name" value="Dimeric_a/b-barrel"/>
</dbReference>
<organism evidence="2 3">
    <name type="scientific">Neobacillus novalis</name>
    <dbReference type="NCBI Taxonomy" id="220687"/>
    <lineage>
        <taxon>Bacteria</taxon>
        <taxon>Bacillati</taxon>
        <taxon>Bacillota</taxon>
        <taxon>Bacilli</taxon>
        <taxon>Bacillales</taxon>
        <taxon>Bacillaceae</taxon>
        <taxon>Neobacillus</taxon>
    </lineage>
</organism>
<dbReference type="GO" id="GO:0016491">
    <property type="term" value="F:oxidoreductase activity"/>
    <property type="evidence" value="ECO:0007669"/>
    <property type="project" value="InterPro"/>
</dbReference>
<gene>
    <name evidence="2" type="ORF">QNH39_01995</name>
</gene>
<protein>
    <submittedName>
        <fullName evidence="2">EthD family reductase</fullName>
    </submittedName>
</protein>
<dbReference type="EMBL" id="CP126114">
    <property type="protein sequence ID" value="WHY86675.1"/>
    <property type="molecule type" value="Genomic_DNA"/>
</dbReference>